<dbReference type="InterPro" id="IPR039748">
    <property type="entry name" value="RPC3"/>
</dbReference>
<feature type="domain" description="RNA polymerase III subunit RPC82-related helix-turn-helix" evidence="2">
    <location>
        <begin position="9"/>
        <end position="60"/>
    </location>
</feature>
<comment type="subcellular location">
    <subcellularLocation>
        <location evidence="1">Nucleus</location>
    </subcellularLocation>
</comment>
<accession>A0A1C7MFG2</accession>
<keyword evidence="1" id="KW-0804">Transcription</keyword>
<name>A0A1C7MFG2_GRIFR</name>
<keyword evidence="1" id="KW-0240">DNA-directed RNA polymerase</keyword>
<dbReference type="InterPro" id="IPR036388">
    <property type="entry name" value="WH-like_DNA-bd_sf"/>
</dbReference>
<comment type="subunit">
    <text evidence="1">Component of the RNA polymerase III (Pol III) complex consisting of 17 subunits.</text>
</comment>
<dbReference type="InterPro" id="IPR013197">
    <property type="entry name" value="RNA_pol_III_RPC82-rel_HTH"/>
</dbReference>
<dbReference type="OrthoDB" id="272392at2759"/>
<organism evidence="3 4">
    <name type="scientific">Grifola frondosa</name>
    <name type="common">Maitake</name>
    <name type="synonym">Polyporus frondosus</name>
    <dbReference type="NCBI Taxonomy" id="5627"/>
    <lineage>
        <taxon>Eukaryota</taxon>
        <taxon>Fungi</taxon>
        <taxon>Dikarya</taxon>
        <taxon>Basidiomycota</taxon>
        <taxon>Agaricomycotina</taxon>
        <taxon>Agaricomycetes</taxon>
        <taxon>Polyporales</taxon>
        <taxon>Grifolaceae</taxon>
        <taxon>Grifola</taxon>
    </lineage>
</organism>
<dbReference type="Pfam" id="PF08221">
    <property type="entry name" value="HTH_9"/>
    <property type="match status" value="1"/>
</dbReference>
<dbReference type="EMBL" id="LUGG01000004">
    <property type="protein sequence ID" value="OBZ75623.1"/>
    <property type="molecule type" value="Genomic_DNA"/>
</dbReference>
<evidence type="ECO:0000313" key="3">
    <source>
        <dbReference type="EMBL" id="OBZ75623.1"/>
    </source>
</evidence>
<comment type="function">
    <text evidence="1">DNA-dependent RNA polymerase catalyzes the transcription of DNA into RNA using the four ribonucleoside triphosphates as substrates. Specific core component of RNA polymerase III which synthesizes small RNAs, such as 5S rRNA and tRNAs.</text>
</comment>
<keyword evidence="4" id="KW-1185">Reference proteome</keyword>
<comment type="caution">
    <text evidence="3">The sequence shown here is derived from an EMBL/GenBank/DDBJ whole genome shotgun (WGS) entry which is preliminary data.</text>
</comment>
<reference evidence="3 4" key="1">
    <citation type="submission" date="2016-03" db="EMBL/GenBank/DDBJ databases">
        <title>Whole genome sequencing of Grifola frondosa 9006-11.</title>
        <authorList>
            <person name="Min B."/>
            <person name="Park H."/>
            <person name="Kim J.-G."/>
            <person name="Cho H."/>
            <person name="Oh Y.-L."/>
            <person name="Kong W.-S."/>
            <person name="Choi I.-G."/>
        </authorList>
    </citation>
    <scope>NUCLEOTIDE SEQUENCE [LARGE SCALE GENOMIC DNA]</scope>
    <source>
        <strain evidence="3 4">9006-11</strain>
    </source>
</reference>
<keyword evidence="1" id="KW-0539">Nucleus</keyword>
<evidence type="ECO:0000313" key="4">
    <source>
        <dbReference type="Proteomes" id="UP000092993"/>
    </source>
</evidence>
<evidence type="ECO:0000256" key="1">
    <source>
        <dbReference type="RuleBase" id="RU367076"/>
    </source>
</evidence>
<evidence type="ECO:0000259" key="2">
    <source>
        <dbReference type="Pfam" id="PF08221"/>
    </source>
</evidence>
<comment type="similarity">
    <text evidence="1">Belongs to the RNA polymerase beta chain family.</text>
</comment>
<dbReference type="GO" id="GO:0003697">
    <property type="term" value="F:single-stranded DNA binding"/>
    <property type="evidence" value="ECO:0007669"/>
    <property type="project" value="UniProtKB-UniRule"/>
</dbReference>
<sequence>MADADTARLCEQIIRTNFGPLTATVASVLLTRGRLPLSQVVRFSRLKPRTVRAVVLVLVNIDECLMRLRYGRYVWQAAQLYGNASAEIIQLILDHGKLRPPELYRGSQSPAIYSQALHKLVDGSYLKPSTVLFHISPRDKRIKRRRWRKLV</sequence>
<dbReference type="STRING" id="5627.A0A1C7MFG2"/>
<dbReference type="AlphaFoldDB" id="A0A1C7MFG2"/>
<gene>
    <name evidence="3" type="ORF">A0H81_04491</name>
</gene>
<proteinExistence type="inferred from homology"/>
<dbReference type="GO" id="GO:0005666">
    <property type="term" value="C:RNA polymerase III complex"/>
    <property type="evidence" value="ECO:0007669"/>
    <property type="project" value="UniProtKB-UniRule"/>
</dbReference>
<protein>
    <recommendedName>
        <fullName evidence="1">DNA-directed RNA polymerase III subunit RPC3</fullName>
        <shortName evidence="1">RNA polymerase III subunit C3</shortName>
    </recommendedName>
</protein>
<dbReference type="PANTHER" id="PTHR12949:SF0">
    <property type="entry name" value="DNA-DIRECTED RNA POLYMERASE III SUBUNIT RPC3"/>
    <property type="match status" value="1"/>
</dbReference>
<dbReference type="Proteomes" id="UP000092993">
    <property type="component" value="Unassembled WGS sequence"/>
</dbReference>
<dbReference type="PANTHER" id="PTHR12949">
    <property type="entry name" value="RNA POLYMERASE III DNA DIRECTED -RELATED"/>
    <property type="match status" value="1"/>
</dbReference>
<dbReference type="Gene3D" id="1.10.10.10">
    <property type="entry name" value="Winged helix-like DNA-binding domain superfamily/Winged helix DNA-binding domain"/>
    <property type="match status" value="1"/>
</dbReference>